<dbReference type="SUPFAM" id="SSF51735">
    <property type="entry name" value="NAD(P)-binding Rossmann-fold domains"/>
    <property type="match status" value="1"/>
</dbReference>
<comment type="similarity">
    <text evidence="1 3">Belongs to the short-chain dehydrogenases/reductases (SDR) family.</text>
</comment>
<dbReference type="AlphaFoldDB" id="A0A6A6FRX9"/>
<organism evidence="5 6">
    <name type="scientific">Cercospora zeae-maydis SCOH1-5</name>
    <dbReference type="NCBI Taxonomy" id="717836"/>
    <lineage>
        <taxon>Eukaryota</taxon>
        <taxon>Fungi</taxon>
        <taxon>Dikarya</taxon>
        <taxon>Ascomycota</taxon>
        <taxon>Pezizomycotina</taxon>
        <taxon>Dothideomycetes</taxon>
        <taxon>Dothideomycetidae</taxon>
        <taxon>Mycosphaerellales</taxon>
        <taxon>Mycosphaerellaceae</taxon>
        <taxon>Cercospora</taxon>
    </lineage>
</organism>
<dbReference type="PANTHER" id="PTHR24320:SF272">
    <property type="entry name" value="NAD(P)-BINDING ROSSMANN-FOLD SUPERFAMILY PROTEIN"/>
    <property type="match status" value="1"/>
</dbReference>
<evidence type="ECO:0000256" key="1">
    <source>
        <dbReference type="ARBA" id="ARBA00006484"/>
    </source>
</evidence>
<sequence length="347" mass="38226">MSFAPAKPFKPYAEAHDNPQGAGDARPTAFQIIKDEDAVGKYKGKTVLITGASSGIGVETARALYETGAQLYLTARDMPKLEKVIEDIVQNATIGDAPRPKPLEIHLDSLDSTRKGAEDFKKQSGQLNILINNAGVMACPQGKTKDDFELQIGTNHFAHFLLFQLLKPLLLSSSTPDLHSRVVNLSSAGHRFGTIRFQDINFSEPDSYNKWTSYGQSKTANIYMASSIERHYGSQGLHGWSVHPGGITTELGRHMTQDDFEEIGWPKFTNIMKTPPQGAATTVWAAVSDHFEGKNGGRYLEDCSESSPLPSEWDTMTPGYAPHIYNEADEEKFWKLSCEMLGLPAES</sequence>
<dbReference type="PRINTS" id="PR00080">
    <property type="entry name" value="SDRFAMILY"/>
</dbReference>
<proteinExistence type="inferred from homology"/>
<evidence type="ECO:0000313" key="6">
    <source>
        <dbReference type="Proteomes" id="UP000799539"/>
    </source>
</evidence>
<gene>
    <name evidence="5" type="ORF">CERZMDRAFT_109842</name>
</gene>
<evidence type="ECO:0000256" key="2">
    <source>
        <dbReference type="ARBA" id="ARBA00023002"/>
    </source>
</evidence>
<feature type="region of interest" description="Disordered" evidence="4">
    <location>
        <begin position="1"/>
        <end position="25"/>
    </location>
</feature>
<accession>A0A6A6FRX9</accession>
<dbReference type="Gene3D" id="3.40.50.720">
    <property type="entry name" value="NAD(P)-binding Rossmann-like Domain"/>
    <property type="match status" value="1"/>
</dbReference>
<dbReference type="InterPro" id="IPR036291">
    <property type="entry name" value="NAD(P)-bd_dom_sf"/>
</dbReference>
<name>A0A6A6FRX9_9PEZI</name>
<evidence type="ECO:0000256" key="3">
    <source>
        <dbReference type="RuleBase" id="RU000363"/>
    </source>
</evidence>
<evidence type="ECO:0000256" key="4">
    <source>
        <dbReference type="SAM" id="MobiDB-lite"/>
    </source>
</evidence>
<evidence type="ECO:0000313" key="5">
    <source>
        <dbReference type="EMBL" id="KAF2216050.1"/>
    </source>
</evidence>
<keyword evidence="2" id="KW-0560">Oxidoreductase</keyword>
<dbReference type="EMBL" id="ML992665">
    <property type="protein sequence ID" value="KAF2216050.1"/>
    <property type="molecule type" value="Genomic_DNA"/>
</dbReference>
<dbReference type="PRINTS" id="PR00081">
    <property type="entry name" value="GDHRDH"/>
</dbReference>
<reference evidence="5" key="1">
    <citation type="journal article" date="2020" name="Stud. Mycol.">
        <title>101 Dothideomycetes genomes: a test case for predicting lifestyles and emergence of pathogens.</title>
        <authorList>
            <person name="Haridas S."/>
            <person name="Albert R."/>
            <person name="Binder M."/>
            <person name="Bloem J."/>
            <person name="Labutti K."/>
            <person name="Salamov A."/>
            <person name="Andreopoulos B."/>
            <person name="Baker S."/>
            <person name="Barry K."/>
            <person name="Bills G."/>
            <person name="Bluhm B."/>
            <person name="Cannon C."/>
            <person name="Castanera R."/>
            <person name="Culley D."/>
            <person name="Daum C."/>
            <person name="Ezra D."/>
            <person name="Gonzalez J."/>
            <person name="Henrissat B."/>
            <person name="Kuo A."/>
            <person name="Liang C."/>
            <person name="Lipzen A."/>
            <person name="Lutzoni F."/>
            <person name="Magnuson J."/>
            <person name="Mondo S."/>
            <person name="Nolan M."/>
            <person name="Ohm R."/>
            <person name="Pangilinan J."/>
            <person name="Park H.-J."/>
            <person name="Ramirez L."/>
            <person name="Alfaro M."/>
            <person name="Sun H."/>
            <person name="Tritt A."/>
            <person name="Yoshinaga Y."/>
            <person name="Zwiers L.-H."/>
            <person name="Turgeon B."/>
            <person name="Goodwin S."/>
            <person name="Spatafora J."/>
            <person name="Crous P."/>
            <person name="Grigoriev I."/>
        </authorList>
    </citation>
    <scope>NUCLEOTIDE SEQUENCE</scope>
    <source>
        <strain evidence="5">SCOH1-5</strain>
    </source>
</reference>
<keyword evidence="6" id="KW-1185">Reference proteome</keyword>
<dbReference type="GO" id="GO:0016491">
    <property type="term" value="F:oxidoreductase activity"/>
    <property type="evidence" value="ECO:0007669"/>
    <property type="project" value="UniProtKB-KW"/>
</dbReference>
<dbReference type="PANTHER" id="PTHR24320">
    <property type="entry name" value="RETINOL DEHYDROGENASE"/>
    <property type="match status" value="1"/>
</dbReference>
<dbReference type="Proteomes" id="UP000799539">
    <property type="component" value="Unassembled WGS sequence"/>
</dbReference>
<dbReference type="InterPro" id="IPR002347">
    <property type="entry name" value="SDR_fam"/>
</dbReference>
<protein>
    <submittedName>
        <fullName evidence="5">Uncharacterized protein</fullName>
    </submittedName>
</protein>
<dbReference type="Pfam" id="PF00106">
    <property type="entry name" value="adh_short"/>
    <property type="match status" value="1"/>
</dbReference>
<dbReference type="OrthoDB" id="191139at2759"/>